<gene>
    <name evidence="4" type="ORF">BSAL_34520</name>
</gene>
<evidence type="ECO:0000313" key="5">
    <source>
        <dbReference type="Proteomes" id="UP000051952"/>
    </source>
</evidence>
<evidence type="ECO:0000256" key="1">
    <source>
        <dbReference type="PROSITE-ProRule" id="PRU00723"/>
    </source>
</evidence>
<dbReference type="EMBL" id="CYKH01001975">
    <property type="protein sequence ID" value="CUG91864.1"/>
    <property type="molecule type" value="Genomic_DNA"/>
</dbReference>
<keyword evidence="1" id="KW-0479">Metal-binding</keyword>
<name>A0A0S4JN73_BODSA</name>
<feature type="domain" description="C3H1-type" evidence="3">
    <location>
        <begin position="41"/>
        <end position="71"/>
    </location>
</feature>
<dbReference type="Proteomes" id="UP000051952">
    <property type="component" value="Unassembled WGS sequence"/>
</dbReference>
<evidence type="ECO:0000313" key="4">
    <source>
        <dbReference type="EMBL" id="CUG91864.1"/>
    </source>
</evidence>
<dbReference type="GO" id="GO:0008270">
    <property type="term" value="F:zinc ion binding"/>
    <property type="evidence" value="ECO:0007669"/>
    <property type="project" value="UniProtKB-KW"/>
</dbReference>
<feature type="zinc finger region" description="C3H1-type" evidence="1">
    <location>
        <begin position="141"/>
        <end position="164"/>
    </location>
</feature>
<keyword evidence="1" id="KW-0862">Zinc</keyword>
<evidence type="ECO:0000259" key="3">
    <source>
        <dbReference type="PROSITE" id="PS50103"/>
    </source>
</evidence>
<dbReference type="PANTHER" id="PTHR37562">
    <property type="entry name" value="C3H1-TYPE DOMAIN-CONTAINING PROTEIN-RELATED"/>
    <property type="match status" value="1"/>
</dbReference>
<keyword evidence="1" id="KW-0863">Zinc-finger</keyword>
<proteinExistence type="predicted"/>
<dbReference type="OrthoDB" id="273228at2759"/>
<sequence>MKAQHQSKQKKAVEVFDPQFKYVKEIPASLVRHMPPARLNITRLVFCRNYVPGQAESCNMGDGCKFVHADVDPESLESHPIHVKYSWRHEDVCTYARLPAGEVLHVTAPNNRPPVEEIASSRVLVTRGSLRYRNPEAVHHHCMHYHQHRMCNRGERCNFIHVVHVDPNVSGDFKRAPFSHSQTSGRQRHSPLSLSDALSDQDADAFPDASAHSKERALSVAGLDLPRTTANPPLSAVTAANQSQTRGRANSNISFSNVDVKRMMNSGSFVLTPGSVNNEAPQAAPCGWPSSPTTAHIALDTAAMMGASNGTMSPPPHLDDNVKHVSLSTYGEVGSIRATTPGLGQVWFHHNPYQPRSTSKIVYEK</sequence>
<dbReference type="VEuPathDB" id="TriTrypDB:BSAL_34520"/>
<dbReference type="InterPro" id="IPR000571">
    <property type="entry name" value="Znf_CCCH"/>
</dbReference>
<evidence type="ECO:0000256" key="2">
    <source>
        <dbReference type="SAM" id="MobiDB-lite"/>
    </source>
</evidence>
<accession>A0A0S4JN73</accession>
<dbReference type="AlphaFoldDB" id="A0A0S4JN73"/>
<feature type="zinc finger region" description="C3H1-type" evidence="1">
    <location>
        <begin position="41"/>
        <end position="71"/>
    </location>
</feature>
<dbReference type="PROSITE" id="PS50103">
    <property type="entry name" value="ZF_C3H1"/>
    <property type="match status" value="2"/>
</dbReference>
<reference evidence="5" key="1">
    <citation type="submission" date="2015-09" db="EMBL/GenBank/DDBJ databases">
        <authorList>
            <consortium name="Pathogen Informatics"/>
        </authorList>
    </citation>
    <scope>NUCLEOTIDE SEQUENCE [LARGE SCALE GENOMIC DNA]</scope>
    <source>
        <strain evidence="5">Lake Konstanz</strain>
    </source>
</reference>
<dbReference type="PANTHER" id="PTHR37562:SF5">
    <property type="entry name" value="C3H1-TYPE DOMAIN-CONTAINING PROTEIN"/>
    <property type="match status" value="1"/>
</dbReference>
<protein>
    <submittedName>
        <fullName evidence="4">Zinc finger protein, putative</fullName>
    </submittedName>
</protein>
<feature type="domain" description="C3H1-type" evidence="3">
    <location>
        <begin position="141"/>
        <end position="164"/>
    </location>
</feature>
<keyword evidence="5" id="KW-1185">Reference proteome</keyword>
<feature type="region of interest" description="Disordered" evidence="2">
    <location>
        <begin position="174"/>
        <end position="211"/>
    </location>
</feature>
<organism evidence="4 5">
    <name type="scientific">Bodo saltans</name>
    <name type="common">Flagellated protozoan</name>
    <dbReference type="NCBI Taxonomy" id="75058"/>
    <lineage>
        <taxon>Eukaryota</taxon>
        <taxon>Discoba</taxon>
        <taxon>Euglenozoa</taxon>
        <taxon>Kinetoplastea</taxon>
        <taxon>Metakinetoplastina</taxon>
        <taxon>Eubodonida</taxon>
        <taxon>Bodonidae</taxon>
        <taxon>Bodo</taxon>
    </lineage>
</organism>